<feature type="transmembrane region" description="Helical" evidence="9">
    <location>
        <begin position="167"/>
        <end position="192"/>
    </location>
</feature>
<feature type="transmembrane region" description="Helical" evidence="9">
    <location>
        <begin position="266"/>
        <end position="288"/>
    </location>
</feature>
<dbReference type="GO" id="GO:0005921">
    <property type="term" value="C:gap junction"/>
    <property type="evidence" value="ECO:0007669"/>
    <property type="project" value="UniProtKB-UniRule"/>
</dbReference>
<dbReference type="AlphaFoldDB" id="A0A6P7U0F4"/>
<keyword evidence="10" id="KW-1185">Reference proteome</keyword>
<dbReference type="GO" id="GO:0005886">
    <property type="term" value="C:plasma membrane"/>
    <property type="evidence" value="ECO:0007669"/>
    <property type="project" value="UniProtKB-SubCell"/>
</dbReference>
<protein>
    <recommendedName>
        <fullName evidence="9">Innexin</fullName>
    </recommendedName>
</protein>
<evidence type="ECO:0000313" key="10">
    <source>
        <dbReference type="Proteomes" id="UP000515154"/>
    </source>
</evidence>
<name>A0A6P7U0F4_9MOLL</name>
<dbReference type="GO" id="GO:0034220">
    <property type="term" value="P:monoatomic ion transmembrane transport"/>
    <property type="evidence" value="ECO:0007669"/>
    <property type="project" value="UniProtKB-KW"/>
</dbReference>
<dbReference type="PROSITE" id="PS51013">
    <property type="entry name" value="PANNEXIN"/>
    <property type="match status" value="1"/>
</dbReference>
<accession>A0A6P7U0F4</accession>
<comment type="subcellular location">
    <subcellularLocation>
        <location evidence="1 9">Cell membrane</location>
        <topology evidence="1 9">Multi-pass membrane protein</topology>
    </subcellularLocation>
</comment>
<sequence length="468" mass="53949">MTSVRFFAELAATTAGPASNALSTRRASIAARRASEVIGEGGFEHPIHHSSYSTSYLSAFDDVSSNLMDSIIGSVGRLGKVKVRNDDDLIDRMNHLYTTGILIIFTVVVSARQYVGDPIRCWCPAQFTSAHVEYTNNVCWISNTYYVDMQDQIPVAHNKRKEKELGYYQWVPVVLLLQALLFYLPCIIWRLLNGQSGINVDRIVSVASDAQYESPENRTRNIKYVVRHMDRCLDNQRETRHSCCVRLRHILSANLSLLCGRRYGNYLVAVYFLVKIFYIANVIGQLFLLDSFLGSGYRIYGWQVLEDLVEGNDWTASRRFPRVTLCDFEIRQLPNLNRYTVQCVLPINLFNEKIYIFLWFWLVFVSMLSCYSFATWIFHMIFPTTRIQYVRKFLKIMDRIGSTPDKKLANRFTVEYLRHDGVFTLRLIGKNSSDIVVAEIVSGLWDMYRSKKSIQIRSNGHDTEGEDV</sequence>
<dbReference type="PRINTS" id="PR01262">
    <property type="entry name" value="INNEXIN"/>
</dbReference>
<reference evidence="11" key="1">
    <citation type="submission" date="2025-08" db="UniProtKB">
        <authorList>
            <consortium name="RefSeq"/>
        </authorList>
    </citation>
    <scope>IDENTIFICATION</scope>
</reference>
<dbReference type="RefSeq" id="XP_029658174.1">
    <property type="nucleotide sequence ID" value="XM_029802314.2"/>
</dbReference>
<evidence type="ECO:0000256" key="6">
    <source>
        <dbReference type="ARBA" id="ARBA00023065"/>
    </source>
</evidence>
<dbReference type="InterPro" id="IPR000990">
    <property type="entry name" value="Innexin"/>
</dbReference>
<dbReference type="KEGG" id="osn:115232440"/>
<evidence type="ECO:0000313" key="11">
    <source>
        <dbReference type="RefSeq" id="XP_029658174.1"/>
    </source>
</evidence>
<dbReference type="PANTHER" id="PTHR11893">
    <property type="entry name" value="INNEXIN"/>
    <property type="match status" value="1"/>
</dbReference>
<dbReference type="Proteomes" id="UP000515154">
    <property type="component" value="Linkage group LG2"/>
</dbReference>
<keyword evidence="8 9" id="KW-0407">Ion channel</keyword>
<keyword evidence="7 9" id="KW-0472">Membrane</keyword>
<dbReference type="PANTHER" id="PTHR11893:SF36">
    <property type="entry name" value="INNEXIN-5"/>
    <property type="match status" value="1"/>
</dbReference>
<keyword evidence="5 9" id="KW-1133">Transmembrane helix</keyword>
<dbReference type="Pfam" id="PF00876">
    <property type="entry name" value="Innexin"/>
    <property type="match status" value="1"/>
</dbReference>
<evidence type="ECO:0000256" key="8">
    <source>
        <dbReference type="ARBA" id="ARBA00023303"/>
    </source>
</evidence>
<evidence type="ECO:0000256" key="5">
    <source>
        <dbReference type="ARBA" id="ARBA00022989"/>
    </source>
</evidence>
<evidence type="ECO:0000256" key="3">
    <source>
        <dbReference type="ARBA" id="ARBA00022475"/>
    </source>
</evidence>
<comment type="similarity">
    <text evidence="9">Belongs to the pannexin family.</text>
</comment>
<organism evidence="10 11">
    <name type="scientific">Octopus sinensis</name>
    <name type="common">East Asian common octopus</name>
    <dbReference type="NCBI Taxonomy" id="2607531"/>
    <lineage>
        <taxon>Eukaryota</taxon>
        <taxon>Metazoa</taxon>
        <taxon>Spiralia</taxon>
        <taxon>Lophotrochozoa</taxon>
        <taxon>Mollusca</taxon>
        <taxon>Cephalopoda</taxon>
        <taxon>Coleoidea</taxon>
        <taxon>Octopodiformes</taxon>
        <taxon>Octopoda</taxon>
        <taxon>Incirrata</taxon>
        <taxon>Octopodidae</taxon>
        <taxon>Octopus</taxon>
    </lineage>
</organism>
<evidence type="ECO:0000256" key="4">
    <source>
        <dbReference type="ARBA" id="ARBA00022692"/>
    </source>
</evidence>
<keyword evidence="4 9" id="KW-0812">Transmembrane</keyword>
<evidence type="ECO:0000256" key="7">
    <source>
        <dbReference type="ARBA" id="ARBA00023136"/>
    </source>
</evidence>
<keyword evidence="6 9" id="KW-0406">Ion transport</keyword>
<feature type="transmembrane region" description="Helical" evidence="9">
    <location>
        <begin position="354"/>
        <end position="382"/>
    </location>
</feature>
<comment type="function">
    <text evidence="9">Structural component of the gap junctions.</text>
</comment>
<feature type="transmembrane region" description="Helical" evidence="9">
    <location>
        <begin position="96"/>
        <end position="115"/>
    </location>
</feature>
<gene>
    <name evidence="11" type="primary">LOC115232440</name>
    <name evidence="9" type="synonym">inx</name>
</gene>
<evidence type="ECO:0000256" key="9">
    <source>
        <dbReference type="RuleBase" id="RU010713"/>
    </source>
</evidence>
<proteinExistence type="inferred from homology"/>
<evidence type="ECO:0000256" key="2">
    <source>
        <dbReference type="ARBA" id="ARBA00022448"/>
    </source>
</evidence>
<keyword evidence="2 9" id="KW-0813">Transport</keyword>
<evidence type="ECO:0000256" key="1">
    <source>
        <dbReference type="ARBA" id="ARBA00004651"/>
    </source>
</evidence>
<keyword evidence="3" id="KW-1003">Cell membrane</keyword>